<dbReference type="InterPro" id="IPR046539">
    <property type="entry name" value="DUF6604"/>
</dbReference>
<evidence type="ECO:0000259" key="1">
    <source>
        <dbReference type="Pfam" id="PF20253"/>
    </source>
</evidence>
<reference evidence="2" key="1">
    <citation type="submission" date="2021-12" db="EMBL/GenBank/DDBJ databases">
        <authorList>
            <person name="Zaccaron A."/>
            <person name="Stergiopoulos I."/>
        </authorList>
    </citation>
    <scope>NUCLEOTIDE SEQUENCE</scope>
    <source>
        <strain evidence="2">Race5_Kim</strain>
    </source>
</reference>
<proteinExistence type="predicted"/>
<keyword evidence="3" id="KW-1185">Reference proteome</keyword>
<evidence type="ECO:0000313" key="3">
    <source>
        <dbReference type="Proteomes" id="UP000756132"/>
    </source>
</evidence>
<dbReference type="EMBL" id="CP090165">
    <property type="protein sequence ID" value="UJO15167.1"/>
    <property type="molecule type" value="Genomic_DNA"/>
</dbReference>
<dbReference type="GeneID" id="71988516"/>
<dbReference type="AlphaFoldDB" id="A0A9Q8P6T3"/>
<dbReference type="KEGG" id="ffu:CLAFUR5_08638"/>
<protein>
    <recommendedName>
        <fullName evidence="1">DUF6604 domain-containing protein</fullName>
    </recommendedName>
</protein>
<dbReference type="PANTHER" id="PTHR38795:SF1">
    <property type="entry name" value="DUF6604 DOMAIN-CONTAINING PROTEIN"/>
    <property type="match status" value="1"/>
</dbReference>
<dbReference type="RefSeq" id="XP_047759533.1">
    <property type="nucleotide sequence ID" value="XM_047907786.1"/>
</dbReference>
<name>A0A9Q8P6T3_PASFU</name>
<dbReference type="Proteomes" id="UP000756132">
    <property type="component" value="Chromosome 3"/>
</dbReference>
<dbReference type="Pfam" id="PF20253">
    <property type="entry name" value="DUF6604"/>
    <property type="match status" value="1"/>
</dbReference>
<sequence>MSFHGRVNMDQATIAALVESYKIGTRQVAQWLVKSARGHISSRRLAAAVELAAAQYGIAHSVQLESYDLVQLAEDIEEHVASSGRTPWDISIVLAVLHSTIRSRKGCAEWYKARGARTEEQLSLNESHQRFIDALIAVSNCLRRVQQAANGAAPQVKTASALAKLTGAPFTQLDLEEPGEIPDIPTVEVVEHAARIVTDGDIAANIIDEPDDSAFAIAGILAECYDMRQFLRAV</sequence>
<dbReference type="PANTHER" id="PTHR38795">
    <property type="entry name" value="DUF6604 DOMAIN-CONTAINING PROTEIN"/>
    <property type="match status" value="1"/>
</dbReference>
<feature type="domain" description="DUF6604" evidence="1">
    <location>
        <begin position="20"/>
        <end position="233"/>
    </location>
</feature>
<organism evidence="2 3">
    <name type="scientific">Passalora fulva</name>
    <name type="common">Tomato leaf mold</name>
    <name type="synonym">Cladosporium fulvum</name>
    <dbReference type="NCBI Taxonomy" id="5499"/>
    <lineage>
        <taxon>Eukaryota</taxon>
        <taxon>Fungi</taxon>
        <taxon>Dikarya</taxon>
        <taxon>Ascomycota</taxon>
        <taxon>Pezizomycotina</taxon>
        <taxon>Dothideomycetes</taxon>
        <taxon>Dothideomycetidae</taxon>
        <taxon>Mycosphaerellales</taxon>
        <taxon>Mycosphaerellaceae</taxon>
        <taxon>Fulvia</taxon>
    </lineage>
</organism>
<evidence type="ECO:0000313" key="2">
    <source>
        <dbReference type="EMBL" id="UJO15167.1"/>
    </source>
</evidence>
<reference evidence="2" key="2">
    <citation type="journal article" date="2022" name="Microb. Genom.">
        <title>A chromosome-scale genome assembly of the tomato pathogen Cladosporium fulvum reveals a compartmentalized genome architecture and the presence of a dispensable chromosome.</title>
        <authorList>
            <person name="Zaccaron A.Z."/>
            <person name="Chen L.H."/>
            <person name="Samaras A."/>
            <person name="Stergiopoulos I."/>
        </authorList>
    </citation>
    <scope>NUCLEOTIDE SEQUENCE</scope>
    <source>
        <strain evidence="2">Race5_Kim</strain>
    </source>
</reference>
<accession>A0A9Q8P6T3</accession>
<gene>
    <name evidence="2" type="ORF">CLAFUR5_08638</name>
</gene>